<feature type="signal peptide" evidence="1">
    <location>
        <begin position="1"/>
        <end position="19"/>
    </location>
</feature>
<evidence type="ECO:0000313" key="2">
    <source>
        <dbReference type="EMBL" id="GAA3978150.1"/>
    </source>
</evidence>
<organism evidence="2 3">
    <name type="scientific">Pedobacter ginsengiterrae</name>
    <dbReference type="NCBI Taxonomy" id="871696"/>
    <lineage>
        <taxon>Bacteria</taxon>
        <taxon>Pseudomonadati</taxon>
        <taxon>Bacteroidota</taxon>
        <taxon>Sphingobacteriia</taxon>
        <taxon>Sphingobacteriales</taxon>
        <taxon>Sphingobacteriaceae</taxon>
        <taxon>Pedobacter</taxon>
    </lineage>
</organism>
<evidence type="ECO:0000256" key="1">
    <source>
        <dbReference type="SAM" id="SignalP"/>
    </source>
</evidence>
<name>A0ABP7Q8Q7_9SPHI</name>
<feature type="chain" id="PRO_5046217733" evidence="1">
    <location>
        <begin position="20"/>
        <end position="144"/>
    </location>
</feature>
<protein>
    <submittedName>
        <fullName evidence="2">Uncharacterized protein</fullName>
    </submittedName>
</protein>
<sequence>MKTSLIIFFFIALSKMCFAQQKQSLDYQYYRDDNKYYAFELYKNASLLDDKLMLDFVSNGNYKKIDRIYLKEGGIETKLKFKSREEIIKSDNPEQKFYPIMISSKDLESKKTACEIQIVFKLDNGSILTLPFNICAIFEQLDKS</sequence>
<proteinExistence type="predicted"/>
<comment type="caution">
    <text evidence="2">The sequence shown here is derived from an EMBL/GenBank/DDBJ whole genome shotgun (WGS) entry which is preliminary data.</text>
</comment>
<dbReference type="EMBL" id="BAABAK010000017">
    <property type="protein sequence ID" value="GAA3978150.1"/>
    <property type="molecule type" value="Genomic_DNA"/>
</dbReference>
<reference evidence="3" key="1">
    <citation type="journal article" date="2019" name="Int. J. Syst. Evol. Microbiol.">
        <title>The Global Catalogue of Microorganisms (GCM) 10K type strain sequencing project: providing services to taxonomists for standard genome sequencing and annotation.</title>
        <authorList>
            <consortium name="The Broad Institute Genomics Platform"/>
            <consortium name="The Broad Institute Genome Sequencing Center for Infectious Disease"/>
            <person name="Wu L."/>
            <person name="Ma J."/>
        </authorList>
    </citation>
    <scope>NUCLEOTIDE SEQUENCE [LARGE SCALE GENOMIC DNA]</scope>
    <source>
        <strain evidence="3">JCM 17338</strain>
    </source>
</reference>
<accession>A0ABP7Q8Q7</accession>
<keyword evidence="3" id="KW-1185">Reference proteome</keyword>
<evidence type="ECO:0000313" key="3">
    <source>
        <dbReference type="Proteomes" id="UP001501081"/>
    </source>
</evidence>
<dbReference type="Proteomes" id="UP001501081">
    <property type="component" value="Unassembled WGS sequence"/>
</dbReference>
<keyword evidence="1" id="KW-0732">Signal</keyword>
<dbReference type="RefSeq" id="WP_344768797.1">
    <property type="nucleotide sequence ID" value="NZ_BAABAK010000017.1"/>
</dbReference>
<gene>
    <name evidence="2" type="ORF">GCM10022246_32970</name>
</gene>